<organism evidence="6 7">
    <name type="scientific">Cladobotryum mycophilum</name>
    <dbReference type="NCBI Taxonomy" id="491253"/>
    <lineage>
        <taxon>Eukaryota</taxon>
        <taxon>Fungi</taxon>
        <taxon>Dikarya</taxon>
        <taxon>Ascomycota</taxon>
        <taxon>Pezizomycotina</taxon>
        <taxon>Sordariomycetes</taxon>
        <taxon>Hypocreomycetidae</taxon>
        <taxon>Hypocreales</taxon>
        <taxon>Hypocreaceae</taxon>
        <taxon>Cladobotryum</taxon>
    </lineage>
</organism>
<feature type="compositionally biased region" description="Polar residues" evidence="4">
    <location>
        <begin position="367"/>
        <end position="381"/>
    </location>
</feature>
<evidence type="ECO:0000313" key="7">
    <source>
        <dbReference type="Proteomes" id="UP001338125"/>
    </source>
</evidence>
<evidence type="ECO:0000313" key="6">
    <source>
        <dbReference type="EMBL" id="KAK5993540.1"/>
    </source>
</evidence>
<dbReference type="Gene3D" id="3.30.470.20">
    <property type="entry name" value="ATP-grasp fold, B domain"/>
    <property type="match status" value="1"/>
</dbReference>
<sequence>MADIRGPPLNIALIAEQRSTYVELGYSEADCSALPHDGEIKAVFDTLKKLGHNVTLVLGIQSLVELLAAGKHEEWDLAFNMSQGFHGPAREAQVPALLEAYQVTHTFSDATTMALCQNKANTKIVLDHHGIPNSPFAVIPATEQSLNLSNYDALLPHYPLFVKPVTEGSSKGIETFNKVTEPSELALAVQKLRARFPGQDVLVESFLAGREFTVSILGTGTAGQVIGIREHIWQPSTSNISNGNGSNGFQSKPDFANRQSKSSNGGEMLKYNDVHDMDDPRIKAACHVALDAWGAFGCRDAGRVDLRFDFDDADSVPNVLEVNPIGGLLPGHSPLPACAEQNGISFDRLLAAIVESALQRKPKNVSPKVSHQHLTSQSLAT</sequence>
<dbReference type="Gene3D" id="3.40.50.20">
    <property type="match status" value="1"/>
</dbReference>
<dbReference type="Gene3D" id="3.30.1490.20">
    <property type="entry name" value="ATP-grasp fold, A domain"/>
    <property type="match status" value="1"/>
</dbReference>
<keyword evidence="3" id="KW-0547">Nucleotide-binding</keyword>
<dbReference type="PROSITE" id="PS50975">
    <property type="entry name" value="ATP_GRASP"/>
    <property type="match status" value="1"/>
</dbReference>
<keyword evidence="2" id="KW-0436">Ligase</keyword>
<dbReference type="PANTHER" id="PTHR23132">
    <property type="entry name" value="D-ALANINE--D-ALANINE LIGASE"/>
    <property type="match status" value="1"/>
</dbReference>
<evidence type="ECO:0000256" key="4">
    <source>
        <dbReference type="SAM" id="MobiDB-lite"/>
    </source>
</evidence>
<accession>A0ABR0SP44</accession>
<keyword evidence="3" id="KW-0067">ATP-binding</keyword>
<gene>
    <name evidence="6" type="ORF">PT974_06974</name>
</gene>
<protein>
    <submittedName>
        <fullName evidence="6">D-alanine--D-alanine ligase-like protein</fullName>
    </submittedName>
</protein>
<evidence type="ECO:0000259" key="5">
    <source>
        <dbReference type="PROSITE" id="PS50975"/>
    </source>
</evidence>
<evidence type="ECO:0000256" key="1">
    <source>
        <dbReference type="ARBA" id="ARBA00010871"/>
    </source>
</evidence>
<feature type="region of interest" description="Disordered" evidence="4">
    <location>
        <begin position="361"/>
        <end position="381"/>
    </location>
</feature>
<dbReference type="EMBL" id="JAVFKD010000012">
    <property type="protein sequence ID" value="KAK5993540.1"/>
    <property type="molecule type" value="Genomic_DNA"/>
</dbReference>
<feature type="domain" description="ATP-grasp" evidence="5">
    <location>
        <begin position="123"/>
        <end position="355"/>
    </location>
</feature>
<name>A0ABR0SP44_9HYPO</name>
<evidence type="ECO:0000256" key="3">
    <source>
        <dbReference type="PROSITE-ProRule" id="PRU00409"/>
    </source>
</evidence>
<dbReference type="InterPro" id="IPR011095">
    <property type="entry name" value="Dala_Dala_lig_C"/>
</dbReference>
<proteinExistence type="inferred from homology"/>
<reference evidence="6 7" key="1">
    <citation type="submission" date="2024-01" db="EMBL/GenBank/DDBJ databases">
        <title>Complete genome of Cladobotryum mycophilum ATHUM6906.</title>
        <authorList>
            <person name="Christinaki A.C."/>
            <person name="Myridakis A.I."/>
            <person name="Kouvelis V.N."/>
        </authorList>
    </citation>
    <scope>NUCLEOTIDE SEQUENCE [LARGE SCALE GENOMIC DNA]</scope>
    <source>
        <strain evidence="6 7">ATHUM6906</strain>
    </source>
</reference>
<dbReference type="InterPro" id="IPR011761">
    <property type="entry name" value="ATP-grasp"/>
</dbReference>
<dbReference type="PANTHER" id="PTHR23132:SF23">
    <property type="entry name" value="D-ALANINE--D-ALANINE LIGASE B"/>
    <property type="match status" value="1"/>
</dbReference>
<dbReference type="Proteomes" id="UP001338125">
    <property type="component" value="Unassembled WGS sequence"/>
</dbReference>
<comment type="similarity">
    <text evidence="1">Belongs to the D-alanine--D-alanine ligase family.</text>
</comment>
<dbReference type="InterPro" id="IPR013815">
    <property type="entry name" value="ATP_grasp_subdomain_1"/>
</dbReference>
<feature type="region of interest" description="Disordered" evidence="4">
    <location>
        <begin position="237"/>
        <end position="269"/>
    </location>
</feature>
<comment type="caution">
    <text evidence="6">The sequence shown here is derived from an EMBL/GenBank/DDBJ whole genome shotgun (WGS) entry which is preliminary data.</text>
</comment>
<keyword evidence="7" id="KW-1185">Reference proteome</keyword>
<feature type="compositionally biased region" description="Low complexity" evidence="4">
    <location>
        <begin position="237"/>
        <end position="248"/>
    </location>
</feature>
<evidence type="ECO:0000256" key="2">
    <source>
        <dbReference type="ARBA" id="ARBA00022598"/>
    </source>
</evidence>
<dbReference type="Pfam" id="PF07478">
    <property type="entry name" value="Dala_Dala_lig_C"/>
    <property type="match status" value="1"/>
</dbReference>
<dbReference type="SUPFAM" id="SSF56059">
    <property type="entry name" value="Glutathione synthetase ATP-binding domain-like"/>
    <property type="match status" value="1"/>
</dbReference>